<evidence type="ECO:0000313" key="3">
    <source>
        <dbReference type="EMBL" id="KAL3507465.1"/>
    </source>
</evidence>
<keyword evidence="2" id="KW-0472">Membrane</keyword>
<gene>
    <name evidence="3" type="ORF">ACH5RR_032847</name>
</gene>
<keyword evidence="2" id="KW-1133">Transmembrane helix</keyword>
<name>A0ABD2YMT6_9GENT</name>
<dbReference type="EMBL" id="JBJUIK010000013">
    <property type="protein sequence ID" value="KAL3507465.1"/>
    <property type="molecule type" value="Genomic_DNA"/>
</dbReference>
<dbReference type="Proteomes" id="UP001630127">
    <property type="component" value="Unassembled WGS sequence"/>
</dbReference>
<evidence type="ECO:0000256" key="1">
    <source>
        <dbReference type="SAM" id="MobiDB-lite"/>
    </source>
</evidence>
<sequence length="438" mass="51077">MSVERTQRLSNGIQKKLSGLSNNKTASNVPRISKVHDRLRSQNKEAYEPKLLSIGPYHRGKANLQDMEKYKLRYLQDLLDRSGETSPEIYISALTNLEEQARSFYADEISLGEDDFVEMMLLDGFFIIELLRKCHIPKLRIQEDDKIFHMEYLVIIIMVDLLLLENQVPFFILVQLHDMTKFTDQQENNNLIHLALILTRLVPSFGTIESGAIISINDHQDQIIHILDLVHKIWSSSFDQKIRLRDADRDSGDYYSLEYIKSASALEEIGIKFEKAMQNSSWLDITSENGVIKIPRLIVDDHTEYILRNLIAYEQYNILGHYRTYITDHAKLMDLFIDSPRDVEKLRHRKIIRNELGDDEVVSAMFNKLNKGAAFTGMWFCYGEVLREVNKFSSKKRNIWRAQLMRNYFKTPWSTISFLAAVVLLILTFLQTIFTILQ</sequence>
<proteinExistence type="predicted"/>
<keyword evidence="2" id="KW-0812">Transmembrane</keyword>
<feature type="region of interest" description="Disordered" evidence="1">
    <location>
        <begin position="1"/>
        <end position="27"/>
    </location>
</feature>
<evidence type="ECO:0000313" key="4">
    <source>
        <dbReference type="Proteomes" id="UP001630127"/>
    </source>
</evidence>
<protein>
    <submittedName>
        <fullName evidence="3">Uncharacterized protein</fullName>
    </submittedName>
</protein>
<keyword evidence="4" id="KW-1185">Reference proteome</keyword>
<comment type="caution">
    <text evidence="3">The sequence shown here is derived from an EMBL/GenBank/DDBJ whole genome shotgun (WGS) entry which is preliminary data.</text>
</comment>
<accession>A0ABD2YMT6</accession>
<dbReference type="InterPro" id="IPR004158">
    <property type="entry name" value="DUF247_pln"/>
</dbReference>
<dbReference type="PANTHER" id="PTHR31170">
    <property type="entry name" value="BNAC04G53230D PROTEIN"/>
    <property type="match status" value="1"/>
</dbReference>
<dbReference type="AlphaFoldDB" id="A0ABD2YMT6"/>
<reference evidence="3 4" key="1">
    <citation type="submission" date="2024-11" db="EMBL/GenBank/DDBJ databases">
        <title>A near-complete genome assembly of Cinchona calisaya.</title>
        <authorList>
            <person name="Lian D.C."/>
            <person name="Zhao X.W."/>
            <person name="Wei L."/>
        </authorList>
    </citation>
    <scope>NUCLEOTIDE SEQUENCE [LARGE SCALE GENOMIC DNA]</scope>
    <source>
        <tissue evidence="3">Nenye</tissue>
    </source>
</reference>
<dbReference type="PANTHER" id="PTHR31170:SF25">
    <property type="entry name" value="BNAA09G04570D PROTEIN"/>
    <property type="match status" value="1"/>
</dbReference>
<evidence type="ECO:0000256" key="2">
    <source>
        <dbReference type="SAM" id="Phobius"/>
    </source>
</evidence>
<organism evidence="3 4">
    <name type="scientific">Cinchona calisaya</name>
    <dbReference type="NCBI Taxonomy" id="153742"/>
    <lineage>
        <taxon>Eukaryota</taxon>
        <taxon>Viridiplantae</taxon>
        <taxon>Streptophyta</taxon>
        <taxon>Embryophyta</taxon>
        <taxon>Tracheophyta</taxon>
        <taxon>Spermatophyta</taxon>
        <taxon>Magnoliopsida</taxon>
        <taxon>eudicotyledons</taxon>
        <taxon>Gunneridae</taxon>
        <taxon>Pentapetalae</taxon>
        <taxon>asterids</taxon>
        <taxon>lamiids</taxon>
        <taxon>Gentianales</taxon>
        <taxon>Rubiaceae</taxon>
        <taxon>Cinchonoideae</taxon>
        <taxon>Cinchoneae</taxon>
        <taxon>Cinchona</taxon>
    </lineage>
</organism>
<feature type="compositionally biased region" description="Polar residues" evidence="1">
    <location>
        <begin position="8"/>
        <end position="27"/>
    </location>
</feature>
<dbReference type="Pfam" id="PF03140">
    <property type="entry name" value="DUF247"/>
    <property type="match status" value="1"/>
</dbReference>
<feature type="transmembrane region" description="Helical" evidence="2">
    <location>
        <begin position="413"/>
        <end position="437"/>
    </location>
</feature>